<dbReference type="EMBL" id="FO082053">
    <property type="protein sequence ID" value="CCE80223.1"/>
    <property type="molecule type" value="Genomic_DNA"/>
</dbReference>
<evidence type="ECO:0000259" key="2">
    <source>
        <dbReference type="Pfam" id="PF11223"/>
    </source>
</evidence>
<proteinExistence type="predicted"/>
<feature type="region of interest" description="Disordered" evidence="1">
    <location>
        <begin position="1024"/>
        <end position="1110"/>
    </location>
</feature>
<feature type="compositionally biased region" description="Low complexity" evidence="1">
    <location>
        <begin position="1051"/>
        <end position="1060"/>
    </location>
</feature>
<organism evidence="4 5">
    <name type="scientific">Pichia sorbitophila (strain ATCC MYA-4447 / BCRC 22081 / CBS 7064 / NBRC 10061 / NRRL Y-12695)</name>
    <name type="common">Hybrid yeast</name>
    <dbReference type="NCBI Taxonomy" id="559304"/>
    <lineage>
        <taxon>Eukaryota</taxon>
        <taxon>Fungi</taxon>
        <taxon>Dikarya</taxon>
        <taxon>Ascomycota</taxon>
        <taxon>Saccharomycotina</taxon>
        <taxon>Pichiomycetes</taxon>
        <taxon>Debaryomycetaceae</taxon>
        <taxon>Millerozyma</taxon>
    </lineage>
</organism>
<dbReference type="InParanoid" id="G8YHT6"/>
<evidence type="ECO:0000313" key="5">
    <source>
        <dbReference type="Proteomes" id="UP000005222"/>
    </source>
</evidence>
<dbReference type="Pfam" id="PF11223">
    <property type="entry name" value="DUF3020"/>
    <property type="match status" value="1"/>
</dbReference>
<evidence type="ECO:0000313" key="3">
    <source>
        <dbReference type="EMBL" id="CCE80223.1"/>
    </source>
</evidence>
<dbReference type="AlphaFoldDB" id="G8YHT6"/>
<dbReference type="InterPro" id="IPR021386">
    <property type="entry name" value="SPP41_DUF3020"/>
</dbReference>
<feature type="compositionally biased region" description="Basic and acidic residues" evidence="1">
    <location>
        <begin position="102"/>
        <end position="116"/>
    </location>
</feature>
<feature type="region of interest" description="Disordered" evidence="1">
    <location>
        <begin position="68"/>
        <end position="176"/>
    </location>
</feature>
<protein>
    <submittedName>
        <fullName evidence="4">Piso0_003325 protein</fullName>
    </submittedName>
</protein>
<accession>G8YHT6</accession>
<keyword evidence="5" id="KW-1185">Reference proteome</keyword>
<name>G8YHT6_PICSO</name>
<feature type="compositionally biased region" description="Basic and acidic residues" evidence="1">
    <location>
        <begin position="1"/>
        <end position="50"/>
    </location>
</feature>
<dbReference type="OrthoDB" id="5595797at2759"/>
<feature type="compositionally biased region" description="Basic and acidic residues" evidence="1">
    <location>
        <begin position="240"/>
        <end position="259"/>
    </location>
</feature>
<feature type="region of interest" description="Disordered" evidence="1">
    <location>
        <begin position="1"/>
        <end position="54"/>
    </location>
</feature>
<dbReference type="STRING" id="559304.G8YHT6"/>
<feature type="compositionally biased region" description="Basic and acidic residues" evidence="1">
    <location>
        <begin position="191"/>
        <end position="212"/>
    </location>
</feature>
<feature type="region of interest" description="Disordered" evidence="1">
    <location>
        <begin position="1134"/>
        <end position="1191"/>
    </location>
</feature>
<dbReference type="eggNOG" id="ENOG502S97X">
    <property type="taxonomic scope" value="Eukaryota"/>
</dbReference>
<evidence type="ECO:0000256" key="1">
    <source>
        <dbReference type="SAM" id="MobiDB-lite"/>
    </source>
</evidence>
<feature type="region of interest" description="Disordered" evidence="1">
    <location>
        <begin position="539"/>
        <end position="564"/>
    </location>
</feature>
<sequence>MKSNNEDNPLHETGDEDESISKEVSQHWNDEQRYSNENQHDQHDESKNEDVELENAIGNVLSELGFSGLHQSTQQDEANVLDTKLNEHWQASPDKDCDEQEREANISKETPERQVENSDSQSHLSKDKNFYYGEGADVQQEEFALTQMQEASDAHNTNHVKSTEGDRAEADTSNNVDNVLGEAIGNALESIYDKRNDDNEHHAEDFEARDEAQFTSNDDDQLKDAIGDAFENIITSSKTTEGHENTVHEEVDHNRKQDMGIENNTSSEYKENKEDEDSVMERAIHDALSNVFSHDNEELKTITKQPSRRNSLALRRQSLDNSSEITNLVSNVVSQMASSENPQSNETLPIPADVLQELAAEITSQVQDQLEEDGSRKVRAISDMPQIEDHILAHFQNEAYKEETGNKQDTKSSIDERTVQTALASVVKNAIYPSGNIDGSLEKQENSAKNEGTDLEQLQMNAILQNAFNMAMENPQELLSNLGGEENQEQIPLGNVESQVPKLKPDSSSHIAGILSKLKAPLGASSSLFLNSLNRASDVSFTSGQNDSSNRDQHVPKTDDITVGKIPPITENLIKSITNKSISDHYEDAKSKKTLSIAETLALHRSSMSNIYKKDYSSIESLEQALVSDSRRSSLLQKAQNIPTIMQTLQSSSSSENSLTQVLRQATESLSSIKSIGSFSYLTGSSISSIVDIISSYRVKGDERVMLDPLCMAKEYLSGTNSDGVSKKAVTVIDKVINLFKSSISYEKSTSGINMTQFDPSMALGSFKQQFISTINKSILSVMSGFADNSFRRSSPLSGIKARTDSLEYKERIRLENRERKKKWREENAERNKDNDLRSRVLKRANLIYGEKDTPEKKFWIEEEFGKRREKRIAKQKKEEAEKHSKGGLDDTPYKLRRPFGVKDSNPYAEDPLLIRAVTDTFNIVSCLCYREEPSVAATATAAATASSAAFYSIENKLDDFQTVESAVSQIVTSLMEEPSNDNHRARIFTLSKGASASPRLKLHNISQSTTLDELQELQYKSLSKDYNDGPGNYHDNSHDVQTTNERESSDFLPSSLLDFQNLNLTKTDRNKRKNEDSWDTSYKRSRPSSPERSRNNSTTGTPLSDIAKSTISQMVTSSALKFPSYRKPEFSQDNITSQVKKEQPTLSLLRSSPFLSNKTNLSASKDSDTQNHLSRLKKPASFQRPSYSGK</sequence>
<feature type="region of interest" description="Disordered" evidence="1">
    <location>
        <begin position="191"/>
        <end position="278"/>
    </location>
</feature>
<feature type="compositionally biased region" description="Basic and acidic residues" evidence="1">
    <location>
        <begin position="876"/>
        <end position="894"/>
    </location>
</feature>
<feature type="compositionally biased region" description="Polar residues" evidence="1">
    <location>
        <begin position="1099"/>
        <end position="1110"/>
    </location>
</feature>
<dbReference type="Proteomes" id="UP000005222">
    <property type="component" value="Chromosome H"/>
</dbReference>
<dbReference type="HOGENOM" id="CLU_278219_0_0_1"/>
<feature type="compositionally biased region" description="Polar residues" evidence="1">
    <location>
        <begin position="1134"/>
        <end position="1165"/>
    </location>
</feature>
<feature type="compositionally biased region" description="Polar residues" evidence="1">
    <location>
        <begin position="539"/>
        <end position="548"/>
    </location>
</feature>
<dbReference type="EMBL" id="FO082052">
    <property type="protein sequence ID" value="CCE80988.1"/>
    <property type="molecule type" value="Genomic_DNA"/>
</dbReference>
<feature type="compositionally biased region" description="Polar residues" evidence="1">
    <location>
        <begin position="146"/>
        <end position="160"/>
    </location>
</feature>
<feature type="compositionally biased region" description="Basic and acidic residues" evidence="1">
    <location>
        <begin position="268"/>
        <end position="278"/>
    </location>
</feature>
<feature type="compositionally biased region" description="Basic and acidic residues" evidence="1">
    <location>
        <begin position="161"/>
        <end position="170"/>
    </location>
</feature>
<feature type="compositionally biased region" description="Basic and acidic residues" evidence="1">
    <location>
        <begin position="549"/>
        <end position="562"/>
    </location>
</feature>
<feature type="domain" description="DUF3020" evidence="2">
    <location>
        <begin position="817"/>
        <end position="865"/>
    </location>
</feature>
<gene>
    <name evidence="4" type="primary">Piso0_003325</name>
    <name evidence="3" type="ORF">GNLVRS01_PISO0G09840g</name>
    <name evidence="4" type="ORF">GNLVRS01_PISO0H09841g</name>
</gene>
<reference evidence="5" key="2">
    <citation type="journal article" date="2012" name="G3 (Bethesda)">
        <title>Pichia sorbitophila, an interspecies yeast hybrid reveals early steps of genome resolution following polyploidization.</title>
        <authorList>
            <person name="Leh Louis V."/>
            <person name="Despons L."/>
            <person name="Friedrich A."/>
            <person name="Martin T."/>
            <person name="Durrens P."/>
            <person name="Casaregola S."/>
            <person name="Neuveglise C."/>
            <person name="Fairhead C."/>
            <person name="Marck C."/>
            <person name="Cruz J.A."/>
            <person name="Straub M.L."/>
            <person name="Kugler V."/>
            <person name="Sacerdot C."/>
            <person name="Uzunov Z."/>
            <person name="Thierry A."/>
            <person name="Weiss S."/>
            <person name="Bleykasten C."/>
            <person name="De Montigny J."/>
            <person name="Jacques N."/>
            <person name="Jung P."/>
            <person name="Lemaire M."/>
            <person name="Mallet S."/>
            <person name="Morel G."/>
            <person name="Richard G.F."/>
            <person name="Sarkar A."/>
            <person name="Savel G."/>
            <person name="Schacherer J."/>
            <person name="Seret M.L."/>
            <person name="Talla E."/>
            <person name="Samson G."/>
            <person name="Jubin C."/>
            <person name="Poulain J."/>
            <person name="Vacherie B."/>
            <person name="Barbe V."/>
            <person name="Pelletier E."/>
            <person name="Sherman D.J."/>
            <person name="Westhof E."/>
            <person name="Weissenbach J."/>
            <person name="Baret P.V."/>
            <person name="Wincker P."/>
            <person name="Gaillardin C."/>
            <person name="Dujon B."/>
            <person name="Souciet J.L."/>
        </authorList>
    </citation>
    <scope>NUCLEOTIDE SEQUENCE [LARGE SCALE GENOMIC DNA]</scope>
    <source>
        <strain evidence="5">ATCC MYA-4447 / BCRC 22081 / CBS 7064 / NBRC 10061 / NRRL Y-12695</strain>
    </source>
</reference>
<dbReference type="Proteomes" id="UP000005222">
    <property type="component" value="Chromosome G"/>
</dbReference>
<reference evidence="4" key="1">
    <citation type="submission" date="2011-10" db="EMBL/GenBank/DDBJ databases">
        <authorList>
            <person name="Genoscope - CEA"/>
        </authorList>
    </citation>
    <scope>NUCLEOTIDE SEQUENCE</scope>
</reference>
<evidence type="ECO:0000313" key="4">
    <source>
        <dbReference type="EMBL" id="CCE80988.1"/>
    </source>
</evidence>
<feature type="region of interest" description="Disordered" evidence="1">
    <location>
        <begin position="875"/>
        <end position="896"/>
    </location>
</feature>